<gene>
    <name evidence="2" type="ORF">OEA41_010253</name>
</gene>
<feature type="region of interest" description="Disordered" evidence="1">
    <location>
        <begin position="1"/>
        <end position="22"/>
    </location>
</feature>
<name>A0AAE0DDM8_9LECA</name>
<keyword evidence="3" id="KW-1185">Reference proteome</keyword>
<dbReference type="EMBL" id="JASNWA010000011">
    <property type="protein sequence ID" value="KAK3167127.1"/>
    <property type="molecule type" value="Genomic_DNA"/>
</dbReference>
<accession>A0AAE0DDM8</accession>
<sequence>MATMNVNASSHSTTYPPRTGERTELPRPAFPIHCHIEATSHTAVRHCLQIRGITLNNTIFSQIVDNAPKLFSVLVLLEREHHIGELVKDNILDDAFPFLEQHLPTLETKGDRDEFYRAQWTIPPILEPTRHLELSGSVVLRFLEKRLVNHGTFGIISSVKVANGHIVGYSAVGMAAPQFLARANIDHLRQYGWR</sequence>
<evidence type="ECO:0000313" key="2">
    <source>
        <dbReference type="EMBL" id="KAK3167127.1"/>
    </source>
</evidence>
<evidence type="ECO:0000313" key="3">
    <source>
        <dbReference type="Proteomes" id="UP001276659"/>
    </source>
</evidence>
<organism evidence="2 3">
    <name type="scientific">Lepraria neglecta</name>
    <dbReference type="NCBI Taxonomy" id="209136"/>
    <lineage>
        <taxon>Eukaryota</taxon>
        <taxon>Fungi</taxon>
        <taxon>Dikarya</taxon>
        <taxon>Ascomycota</taxon>
        <taxon>Pezizomycotina</taxon>
        <taxon>Lecanoromycetes</taxon>
        <taxon>OSLEUM clade</taxon>
        <taxon>Lecanoromycetidae</taxon>
        <taxon>Lecanorales</taxon>
        <taxon>Lecanorineae</taxon>
        <taxon>Stereocaulaceae</taxon>
        <taxon>Lepraria</taxon>
    </lineage>
</organism>
<comment type="caution">
    <text evidence="2">The sequence shown here is derived from an EMBL/GenBank/DDBJ whole genome shotgun (WGS) entry which is preliminary data.</text>
</comment>
<reference evidence="2" key="1">
    <citation type="submission" date="2022-11" db="EMBL/GenBank/DDBJ databases">
        <title>Chromosomal genome sequence assembly and mating type (MAT) locus characterization of the leprose asexual lichenized fungus Lepraria neglecta (Nyl.) Erichsen.</title>
        <authorList>
            <person name="Allen J.L."/>
            <person name="Pfeffer B."/>
        </authorList>
    </citation>
    <scope>NUCLEOTIDE SEQUENCE</scope>
    <source>
        <strain evidence="2">Allen 5258</strain>
    </source>
</reference>
<dbReference type="AlphaFoldDB" id="A0AAE0DDM8"/>
<evidence type="ECO:0000256" key="1">
    <source>
        <dbReference type="SAM" id="MobiDB-lite"/>
    </source>
</evidence>
<dbReference type="Proteomes" id="UP001276659">
    <property type="component" value="Unassembled WGS sequence"/>
</dbReference>
<proteinExistence type="predicted"/>
<feature type="compositionally biased region" description="Polar residues" evidence="1">
    <location>
        <begin position="1"/>
        <end position="16"/>
    </location>
</feature>
<protein>
    <submittedName>
        <fullName evidence="2">Uncharacterized protein</fullName>
    </submittedName>
</protein>